<dbReference type="Gramene" id="Pp3c2_5398V3.1">
    <property type="protein sequence ID" value="PAC:32933607.CDS.1"/>
    <property type="gene ID" value="Pp3c2_5398"/>
</dbReference>
<evidence type="ECO:0000313" key="2">
    <source>
        <dbReference type="EMBL" id="PNR59469.1"/>
    </source>
</evidence>
<keyword evidence="1" id="KW-0472">Membrane</keyword>
<keyword evidence="1" id="KW-0812">Transmembrane</keyword>
<dbReference type="AlphaFoldDB" id="A0A2K1L0B1"/>
<reference evidence="2 4" key="1">
    <citation type="journal article" date="2008" name="Science">
        <title>The Physcomitrella genome reveals evolutionary insights into the conquest of land by plants.</title>
        <authorList>
            <person name="Rensing S."/>
            <person name="Lang D."/>
            <person name="Zimmer A."/>
            <person name="Terry A."/>
            <person name="Salamov A."/>
            <person name="Shapiro H."/>
            <person name="Nishiyama T."/>
            <person name="Perroud P.-F."/>
            <person name="Lindquist E."/>
            <person name="Kamisugi Y."/>
            <person name="Tanahashi T."/>
            <person name="Sakakibara K."/>
            <person name="Fujita T."/>
            <person name="Oishi K."/>
            <person name="Shin-I T."/>
            <person name="Kuroki Y."/>
            <person name="Toyoda A."/>
            <person name="Suzuki Y."/>
            <person name="Hashimoto A."/>
            <person name="Yamaguchi K."/>
            <person name="Sugano A."/>
            <person name="Kohara Y."/>
            <person name="Fujiyama A."/>
            <person name="Anterola A."/>
            <person name="Aoki S."/>
            <person name="Ashton N."/>
            <person name="Barbazuk W.B."/>
            <person name="Barker E."/>
            <person name="Bennetzen J."/>
            <person name="Bezanilla M."/>
            <person name="Blankenship R."/>
            <person name="Cho S.H."/>
            <person name="Dutcher S."/>
            <person name="Estelle M."/>
            <person name="Fawcett J.A."/>
            <person name="Gundlach H."/>
            <person name="Hanada K."/>
            <person name="Heyl A."/>
            <person name="Hicks K.A."/>
            <person name="Hugh J."/>
            <person name="Lohr M."/>
            <person name="Mayer K."/>
            <person name="Melkozernov A."/>
            <person name="Murata T."/>
            <person name="Nelson D."/>
            <person name="Pils B."/>
            <person name="Prigge M."/>
            <person name="Reiss B."/>
            <person name="Renner T."/>
            <person name="Rombauts S."/>
            <person name="Rushton P."/>
            <person name="Sanderfoot A."/>
            <person name="Schween G."/>
            <person name="Shiu S.-H."/>
            <person name="Stueber K."/>
            <person name="Theodoulou F.L."/>
            <person name="Tu H."/>
            <person name="Van de Peer Y."/>
            <person name="Verrier P.J."/>
            <person name="Waters E."/>
            <person name="Wood A."/>
            <person name="Yang L."/>
            <person name="Cove D."/>
            <person name="Cuming A."/>
            <person name="Hasebe M."/>
            <person name="Lucas S."/>
            <person name="Mishler D.B."/>
            <person name="Reski R."/>
            <person name="Grigoriev I."/>
            <person name="Quatrano R.S."/>
            <person name="Boore J.L."/>
        </authorList>
    </citation>
    <scope>NUCLEOTIDE SEQUENCE [LARGE SCALE GENOMIC DNA]</scope>
    <source>
        <strain evidence="3 4">cv. Gransden 2004</strain>
    </source>
</reference>
<sequence>MANSDFIVDAIVAGSSFLALSLSLAVYVFKLRCLDVKQQATSSVQIQPRRMCNSPFCNARNYCRILVTPEGRRRIAYR</sequence>
<protein>
    <submittedName>
        <fullName evidence="2 3">Uncharacterized protein</fullName>
    </submittedName>
</protein>
<evidence type="ECO:0000313" key="4">
    <source>
        <dbReference type="Proteomes" id="UP000006727"/>
    </source>
</evidence>
<proteinExistence type="predicted"/>
<dbReference type="Proteomes" id="UP000006727">
    <property type="component" value="Chromosome 2"/>
</dbReference>
<organism evidence="2">
    <name type="scientific">Physcomitrium patens</name>
    <name type="common">Spreading-leaved earth moss</name>
    <name type="synonym">Physcomitrella patens</name>
    <dbReference type="NCBI Taxonomy" id="3218"/>
    <lineage>
        <taxon>Eukaryota</taxon>
        <taxon>Viridiplantae</taxon>
        <taxon>Streptophyta</taxon>
        <taxon>Embryophyta</taxon>
        <taxon>Bryophyta</taxon>
        <taxon>Bryophytina</taxon>
        <taxon>Bryopsida</taxon>
        <taxon>Funariidae</taxon>
        <taxon>Funariales</taxon>
        <taxon>Funariaceae</taxon>
        <taxon>Physcomitrium</taxon>
    </lineage>
</organism>
<keyword evidence="1" id="KW-1133">Transmembrane helix</keyword>
<feature type="transmembrane region" description="Helical" evidence="1">
    <location>
        <begin position="6"/>
        <end position="29"/>
    </location>
</feature>
<gene>
    <name evidence="2" type="ORF">PHYPA_002260</name>
</gene>
<keyword evidence="4" id="KW-1185">Reference proteome</keyword>
<name>A0A2K1L0B1_PHYPA</name>
<accession>A0A2K1L0B1</accession>
<reference evidence="3" key="3">
    <citation type="submission" date="2020-12" db="UniProtKB">
        <authorList>
            <consortium name="EnsemblPlants"/>
        </authorList>
    </citation>
    <scope>IDENTIFICATION</scope>
</reference>
<reference evidence="2 4" key="2">
    <citation type="journal article" date="2018" name="Plant J.">
        <title>The Physcomitrella patens chromosome-scale assembly reveals moss genome structure and evolution.</title>
        <authorList>
            <person name="Lang D."/>
            <person name="Ullrich K.K."/>
            <person name="Murat F."/>
            <person name="Fuchs J."/>
            <person name="Jenkins J."/>
            <person name="Haas F.B."/>
            <person name="Piednoel M."/>
            <person name="Gundlach H."/>
            <person name="Van Bel M."/>
            <person name="Meyberg R."/>
            <person name="Vives C."/>
            <person name="Morata J."/>
            <person name="Symeonidi A."/>
            <person name="Hiss M."/>
            <person name="Muchero W."/>
            <person name="Kamisugi Y."/>
            <person name="Saleh O."/>
            <person name="Blanc G."/>
            <person name="Decker E.L."/>
            <person name="van Gessel N."/>
            <person name="Grimwood J."/>
            <person name="Hayes R.D."/>
            <person name="Graham S.W."/>
            <person name="Gunter L.E."/>
            <person name="McDaniel S.F."/>
            <person name="Hoernstein S.N.W."/>
            <person name="Larsson A."/>
            <person name="Li F.W."/>
            <person name="Perroud P.F."/>
            <person name="Phillips J."/>
            <person name="Ranjan P."/>
            <person name="Rokshar D.S."/>
            <person name="Rothfels C.J."/>
            <person name="Schneider L."/>
            <person name="Shu S."/>
            <person name="Stevenson D.W."/>
            <person name="Thummler F."/>
            <person name="Tillich M."/>
            <person name="Villarreal Aguilar J.C."/>
            <person name="Widiez T."/>
            <person name="Wong G.K."/>
            <person name="Wymore A."/>
            <person name="Zhang Y."/>
            <person name="Zimmer A.D."/>
            <person name="Quatrano R.S."/>
            <person name="Mayer K.F.X."/>
            <person name="Goodstein D."/>
            <person name="Casacuberta J.M."/>
            <person name="Vandepoele K."/>
            <person name="Reski R."/>
            <person name="Cuming A.C."/>
            <person name="Tuskan G.A."/>
            <person name="Maumus F."/>
            <person name="Salse J."/>
            <person name="Schmutz J."/>
            <person name="Rensing S.A."/>
        </authorList>
    </citation>
    <scope>NUCLEOTIDE SEQUENCE [LARGE SCALE GENOMIC DNA]</scope>
    <source>
        <strain evidence="3 4">cv. Gransden 2004</strain>
    </source>
</reference>
<dbReference type="EnsemblPlants" id="Pp3c2_5398V3.1">
    <property type="protein sequence ID" value="PAC:32933607.CDS.1"/>
    <property type="gene ID" value="Pp3c2_5398"/>
</dbReference>
<dbReference type="InParanoid" id="A0A2K1L0B1"/>
<evidence type="ECO:0000256" key="1">
    <source>
        <dbReference type="SAM" id="Phobius"/>
    </source>
</evidence>
<dbReference type="EMBL" id="ABEU02000002">
    <property type="protein sequence ID" value="PNR59469.1"/>
    <property type="molecule type" value="Genomic_DNA"/>
</dbReference>
<evidence type="ECO:0000313" key="3">
    <source>
        <dbReference type="EnsemblPlants" id="PAC:32933607.CDS.1"/>
    </source>
</evidence>